<dbReference type="SUPFAM" id="SSF103647">
    <property type="entry name" value="TSP type-3 repeat"/>
    <property type="match status" value="2"/>
</dbReference>
<feature type="signal peptide" evidence="6">
    <location>
        <begin position="1"/>
        <end position="20"/>
    </location>
</feature>
<dbReference type="InterPro" id="IPR006665">
    <property type="entry name" value="OmpA-like"/>
</dbReference>
<dbReference type="PROSITE" id="PS51123">
    <property type="entry name" value="OMPA_2"/>
    <property type="match status" value="1"/>
</dbReference>
<evidence type="ECO:0000256" key="3">
    <source>
        <dbReference type="ARBA" id="ARBA00023136"/>
    </source>
</evidence>
<evidence type="ECO:0000313" key="8">
    <source>
        <dbReference type="EMBL" id="NNV55742.1"/>
    </source>
</evidence>
<dbReference type="InterPro" id="IPR006664">
    <property type="entry name" value="OMP_bac"/>
</dbReference>
<comment type="caution">
    <text evidence="8">The sequence shown here is derived from an EMBL/GenBank/DDBJ whole genome shotgun (WGS) entry which is preliminary data.</text>
</comment>
<keyword evidence="3 5" id="KW-0472">Membrane</keyword>
<dbReference type="InterPro" id="IPR043781">
    <property type="entry name" value="DUF5723"/>
</dbReference>
<evidence type="ECO:0000256" key="2">
    <source>
        <dbReference type="ARBA" id="ARBA00022729"/>
    </source>
</evidence>
<dbReference type="RefSeq" id="WP_171607673.1">
    <property type="nucleotide sequence ID" value="NZ_WHPF01000006.1"/>
</dbReference>
<feature type="domain" description="OmpA-like" evidence="7">
    <location>
        <begin position="619"/>
        <end position="737"/>
    </location>
</feature>
<dbReference type="Pfam" id="PF18990">
    <property type="entry name" value="DUF5723"/>
    <property type="match status" value="1"/>
</dbReference>
<evidence type="ECO:0000256" key="4">
    <source>
        <dbReference type="ARBA" id="ARBA00023237"/>
    </source>
</evidence>
<reference evidence="8" key="1">
    <citation type="submission" date="2019-10" db="EMBL/GenBank/DDBJ databases">
        <title>Draft genome sequence of Panacibacter sp. KCS-6.</title>
        <authorList>
            <person name="Yim K.J."/>
        </authorList>
    </citation>
    <scope>NUCLEOTIDE SEQUENCE</scope>
    <source>
        <strain evidence="8">KCS-6</strain>
    </source>
</reference>
<organism evidence="8 9">
    <name type="scientific">Limnovirga soli</name>
    <dbReference type="NCBI Taxonomy" id="2656915"/>
    <lineage>
        <taxon>Bacteria</taxon>
        <taxon>Pseudomonadati</taxon>
        <taxon>Bacteroidota</taxon>
        <taxon>Chitinophagia</taxon>
        <taxon>Chitinophagales</taxon>
        <taxon>Chitinophagaceae</taxon>
        <taxon>Limnovirga</taxon>
    </lineage>
</organism>
<dbReference type="SUPFAM" id="SSF103088">
    <property type="entry name" value="OmpA-like"/>
    <property type="match status" value="1"/>
</dbReference>
<evidence type="ECO:0000256" key="1">
    <source>
        <dbReference type="ARBA" id="ARBA00004442"/>
    </source>
</evidence>
<dbReference type="InterPro" id="IPR028974">
    <property type="entry name" value="TSP_type-3_rpt"/>
</dbReference>
<proteinExistence type="predicted"/>
<keyword evidence="4" id="KW-0998">Cell outer membrane</keyword>
<dbReference type="GO" id="GO:0005509">
    <property type="term" value="F:calcium ion binding"/>
    <property type="evidence" value="ECO:0007669"/>
    <property type="project" value="InterPro"/>
</dbReference>
<protein>
    <submittedName>
        <fullName evidence="8">OmpA family protein</fullName>
    </submittedName>
</protein>
<accession>A0A8J8JRD5</accession>
<name>A0A8J8JRD5_9BACT</name>
<evidence type="ECO:0000256" key="5">
    <source>
        <dbReference type="PROSITE-ProRule" id="PRU00473"/>
    </source>
</evidence>
<dbReference type="InterPro" id="IPR036737">
    <property type="entry name" value="OmpA-like_sf"/>
</dbReference>
<gene>
    <name evidence="8" type="ORF">GD597_09745</name>
</gene>
<dbReference type="GO" id="GO:0009279">
    <property type="term" value="C:cell outer membrane"/>
    <property type="evidence" value="ECO:0007669"/>
    <property type="project" value="UniProtKB-SubCell"/>
</dbReference>
<dbReference type="AlphaFoldDB" id="A0A8J8JRD5"/>
<evidence type="ECO:0000256" key="6">
    <source>
        <dbReference type="SAM" id="SignalP"/>
    </source>
</evidence>
<dbReference type="Proteomes" id="UP000598971">
    <property type="component" value="Unassembled WGS sequence"/>
</dbReference>
<dbReference type="PRINTS" id="PR01021">
    <property type="entry name" value="OMPADOMAIN"/>
</dbReference>
<dbReference type="Gene3D" id="4.10.1080.10">
    <property type="entry name" value="TSP type-3 repeat"/>
    <property type="match status" value="1"/>
</dbReference>
<evidence type="ECO:0000313" key="9">
    <source>
        <dbReference type="Proteomes" id="UP000598971"/>
    </source>
</evidence>
<comment type="subcellular location">
    <subcellularLocation>
        <location evidence="1">Cell outer membrane</location>
    </subcellularLocation>
</comment>
<dbReference type="InterPro" id="IPR050330">
    <property type="entry name" value="Bact_OuterMem_StrucFunc"/>
</dbReference>
<dbReference type="PANTHER" id="PTHR30329:SF21">
    <property type="entry name" value="LIPOPROTEIN YIAD-RELATED"/>
    <property type="match status" value="1"/>
</dbReference>
<dbReference type="CDD" id="cd07185">
    <property type="entry name" value="OmpA_C-like"/>
    <property type="match status" value="1"/>
</dbReference>
<keyword evidence="2 6" id="KW-0732">Signal</keyword>
<dbReference type="InterPro" id="IPR003367">
    <property type="entry name" value="Thrombospondin_3-like_rpt"/>
</dbReference>
<dbReference type="Pfam" id="PF02412">
    <property type="entry name" value="TSP_3"/>
    <property type="match status" value="3"/>
</dbReference>
<dbReference type="Gene3D" id="3.30.1330.60">
    <property type="entry name" value="OmpA-like domain"/>
    <property type="match status" value="1"/>
</dbReference>
<sequence>MKKIYLAILLSIIIPQCLLAQTYPGYRNSNYTGVNGVFFNPANIADSRYKFDINLFSVNGFVGNDQASLGIKDVTRTFNSDSLKRYLFGGNKPNLNSLINTDFYGPSVMFNASKRTAIAITTRARVFSNARNIDGSLAQSFIDGGSASSGVAYPTSFTASNSVINAAAWSELGFSLSTVFSKEKSMNFLKGGFSVKYLSGTANAYLSMNSLNGTVANGVNGTYLTNTIGNIDINTTDANLGNYQFKDFFKFNGHGIGVDLGLVYEFRPYEMTKDNNKYVDDRFANKYKLKVGVALLDVGNIKFEKSAASSASYSVNIPAGQQFLLSKFKDQPISNYKPILDTSAYFVQTASNGDKYTVVLPTTLQVSADYNINNKFFVTAAAQMAFSEKKNLNLYAYNSYTLSPRFETRSFGVAVPVNYNDLTHVNVGLSLRAGPFFVGSGSFFTALFGSSKQADIHTGFHIGIPYKKVMKPDTDADGFFDDVDKCPTVFGIARYGGCPIPDTDGDSINDEEDKCPTVFGLAKYAGCPIPDTDGDGINDEMDKCPTVAGTAKYEGCPVPDTDGDGINDEMDKCPTVAGIAKYNGCPPPDTDGDGVNDDVDVCPNEAGPASSKGCPPEKIAVQITAEFTNVLFDFGKATIRPESMEIIVRAAKVMNEEIPNSTFYIDGYTDNVGSAAANKTLSKKRAQSVADALVSAGIEKSRIMARGLGKDNPKCDNKTKEGQQCNRRVEVTIRNINQKEEKVGYKLKN</sequence>
<keyword evidence="9" id="KW-1185">Reference proteome</keyword>
<evidence type="ECO:0000259" key="7">
    <source>
        <dbReference type="PROSITE" id="PS51123"/>
    </source>
</evidence>
<dbReference type="Pfam" id="PF00691">
    <property type="entry name" value="OmpA"/>
    <property type="match status" value="1"/>
</dbReference>
<feature type="chain" id="PRO_5035193517" evidence="6">
    <location>
        <begin position="21"/>
        <end position="749"/>
    </location>
</feature>
<dbReference type="PANTHER" id="PTHR30329">
    <property type="entry name" value="STATOR ELEMENT OF FLAGELLAR MOTOR COMPLEX"/>
    <property type="match status" value="1"/>
</dbReference>
<dbReference type="GO" id="GO:0007155">
    <property type="term" value="P:cell adhesion"/>
    <property type="evidence" value="ECO:0007669"/>
    <property type="project" value="InterPro"/>
</dbReference>
<dbReference type="EMBL" id="WHPF01000006">
    <property type="protein sequence ID" value="NNV55742.1"/>
    <property type="molecule type" value="Genomic_DNA"/>
</dbReference>